<dbReference type="Proteomes" id="UP000286045">
    <property type="component" value="Unassembled WGS sequence"/>
</dbReference>
<comment type="caution">
    <text evidence="2">The sequence shown here is derived from an EMBL/GenBank/DDBJ whole genome shotgun (WGS) entry which is preliminary data.</text>
</comment>
<sequence>MVTRYTDVTGTEFIFNPNDILNSFPTQQWPNVSRGDAWYAASQSPLNIIRISRANEVQNDSHPVGDYSRQFTVQPGLIKNYIDTQREIGYNKEHNKWKLGVGLGVGLGVPFLIATTASITWLACKRTVKWPRETSKHLRPGSLPGIIVEAHRSLIDRA</sequence>
<proteinExistence type="predicted"/>
<feature type="transmembrane region" description="Helical" evidence="1">
    <location>
        <begin position="99"/>
        <end position="124"/>
    </location>
</feature>
<keyword evidence="1" id="KW-1133">Transmembrane helix</keyword>
<keyword evidence="1" id="KW-0472">Membrane</keyword>
<accession>A0A439D6V5</accession>
<dbReference type="EMBL" id="RYZI01000126">
    <property type="protein sequence ID" value="RWA10135.1"/>
    <property type="molecule type" value="Genomic_DNA"/>
</dbReference>
<organism evidence="2 3">
    <name type="scientific">Xylaria grammica</name>
    <dbReference type="NCBI Taxonomy" id="363999"/>
    <lineage>
        <taxon>Eukaryota</taxon>
        <taxon>Fungi</taxon>
        <taxon>Dikarya</taxon>
        <taxon>Ascomycota</taxon>
        <taxon>Pezizomycotina</taxon>
        <taxon>Sordariomycetes</taxon>
        <taxon>Xylariomycetidae</taxon>
        <taxon>Xylariales</taxon>
        <taxon>Xylariaceae</taxon>
        <taxon>Xylaria</taxon>
    </lineage>
</organism>
<evidence type="ECO:0000313" key="2">
    <source>
        <dbReference type="EMBL" id="RWA10135.1"/>
    </source>
</evidence>
<gene>
    <name evidence="2" type="ORF">EKO27_g4983</name>
</gene>
<reference evidence="2 3" key="1">
    <citation type="submission" date="2018-12" db="EMBL/GenBank/DDBJ databases">
        <title>Draft genome sequence of Xylaria grammica IHI A82.</title>
        <authorList>
            <person name="Buettner E."/>
            <person name="Kellner H."/>
        </authorList>
    </citation>
    <scope>NUCLEOTIDE SEQUENCE [LARGE SCALE GENOMIC DNA]</scope>
    <source>
        <strain evidence="2 3">IHI A82</strain>
    </source>
</reference>
<evidence type="ECO:0000256" key="1">
    <source>
        <dbReference type="SAM" id="Phobius"/>
    </source>
</evidence>
<keyword evidence="3" id="KW-1185">Reference proteome</keyword>
<evidence type="ECO:0000313" key="3">
    <source>
        <dbReference type="Proteomes" id="UP000286045"/>
    </source>
</evidence>
<name>A0A439D6V5_9PEZI</name>
<dbReference type="AlphaFoldDB" id="A0A439D6V5"/>
<keyword evidence="1" id="KW-0812">Transmembrane</keyword>
<protein>
    <submittedName>
        <fullName evidence="2">Uncharacterized protein</fullName>
    </submittedName>
</protein>